<accession>A0AAD5FHE2</accession>
<keyword evidence="9" id="KW-0325">Glycoprotein</keyword>
<evidence type="ECO:0000256" key="6">
    <source>
        <dbReference type="ARBA" id="ARBA00023136"/>
    </source>
</evidence>
<dbReference type="SMART" id="SM00406">
    <property type="entry name" value="IGv"/>
    <property type="match status" value="2"/>
</dbReference>
<comment type="caution">
    <text evidence="12">The sequence shown here is derived from an EMBL/GenBank/DDBJ whole genome shotgun (WGS) entry which is preliminary data.</text>
</comment>
<dbReference type="GO" id="GO:0009897">
    <property type="term" value="C:external side of plasma membrane"/>
    <property type="evidence" value="ECO:0007669"/>
    <property type="project" value="TreeGrafter"/>
</dbReference>
<keyword evidence="2" id="KW-1003">Cell membrane</keyword>
<dbReference type="Pfam" id="PF07686">
    <property type="entry name" value="V-set"/>
    <property type="match status" value="2"/>
</dbReference>
<dbReference type="GO" id="GO:0042130">
    <property type="term" value="P:negative regulation of T cell proliferation"/>
    <property type="evidence" value="ECO:0007669"/>
    <property type="project" value="TreeGrafter"/>
</dbReference>
<evidence type="ECO:0000256" key="7">
    <source>
        <dbReference type="ARBA" id="ARBA00023157"/>
    </source>
</evidence>
<keyword evidence="10" id="KW-0393">Immunoglobulin domain</keyword>
<dbReference type="Proteomes" id="UP001205998">
    <property type="component" value="Unassembled WGS sequence"/>
</dbReference>
<dbReference type="GO" id="GO:0071222">
    <property type="term" value="P:cellular response to lipopolysaccharide"/>
    <property type="evidence" value="ECO:0007669"/>
    <property type="project" value="TreeGrafter"/>
</dbReference>
<proteinExistence type="predicted"/>
<feature type="domain" description="Ig-like" evidence="11">
    <location>
        <begin position="109"/>
        <end position="222"/>
    </location>
</feature>
<comment type="subcellular location">
    <subcellularLocation>
        <location evidence="1">Cell membrane</location>
        <topology evidence="1">Single-pass type I membrane protein</topology>
    </subcellularLocation>
</comment>
<evidence type="ECO:0000256" key="10">
    <source>
        <dbReference type="ARBA" id="ARBA00023319"/>
    </source>
</evidence>
<organism evidence="12 13">
    <name type="scientific">Silurus asotus</name>
    <name type="common">Amur catfish</name>
    <name type="synonym">Parasilurus asotus</name>
    <dbReference type="NCBI Taxonomy" id="30991"/>
    <lineage>
        <taxon>Eukaryota</taxon>
        <taxon>Metazoa</taxon>
        <taxon>Chordata</taxon>
        <taxon>Craniata</taxon>
        <taxon>Vertebrata</taxon>
        <taxon>Euteleostomi</taxon>
        <taxon>Actinopterygii</taxon>
        <taxon>Neopterygii</taxon>
        <taxon>Teleostei</taxon>
        <taxon>Ostariophysi</taxon>
        <taxon>Siluriformes</taxon>
        <taxon>Siluridae</taxon>
        <taxon>Silurus</taxon>
    </lineage>
</organism>
<evidence type="ECO:0000256" key="5">
    <source>
        <dbReference type="ARBA" id="ARBA00022989"/>
    </source>
</evidence>
<dbReference type="EMBL" id="MU551707">
    <property type="protein sequence ID" value="KAI5617005.1"/>
    <property type="molecule type" value="Genomic_DNA"/>
</dbReference>
<dbReference type="PROSITE" id="PS50835">
    <property type="entry name" value="IG_LIKE"/>
    <property type="match status" value="2"/>
</dbReference>
<evidence type="ECO:0000256" key="1">
    <source>
        <dbReference type="ARBA" id="ARBA00004251"/>
    </source>
</evidence>
<sequence>MDPPVTPPLWISLNCSWRYSPIPVTRYRFPFINTHSDPTGCRIYMIVTKIFRTPYPQNSPVVPAPGFHSKDSTPYQHYTRFMDYPRITDPTRFTDYPRVIIQHSLRIIPKFQILPCFLEFTSGCRLKGNRDTQITAYTGDSVLLPCSCTDLHTKPQTFTWKKYINDWVQISPESEQYKDRFQLVNDQSSGNLSLLISHLTVEDGGDYRCSLTVNEFTDIRLTVEGCTLNHETVDVTGYVGHSVLLPCSCSELQAKPQTLTWSTYKESQFTEIFPKDQTNLYTHRVQLTNDHRPGNLSLLISHLTVEEGGVYRCNTQSEFRDIRLTVEGCTLNHEIVDVTGYYKCNIINSMKDIKLTVNAPVTSHLMKIMDFKEEDAELANILNHLETYQCQLDPTACVEFDIGPPGVFKGSGMKKLVLDL</sequence>
<evidence type="ECO:0000256" key="8">
    <source>
        <dbReference type="ARBA" id="ARBA00023170"/>
    </source>
</evidence>
<keyword evidence="4" id="KW-0732">Signal</keyword>
<dbReference type="InterPro" id="IPR051713">
    <property type="entry name" value="T-cell_Activation_Regulation"/>
</dbReference>
<dbReference type="GO" id="GO:0006955">
    <property type="term" value="P:immune response"/>
    <property type="evidence" value="ECO:0007669"/>
    <property type="project" value="TreeGrafter"/>
</dbReference>
<dbReference type="InterPro" id="IPR007110">
    <property type="entry name" value="Ig-like_dom"/>
</dbReference>
<keyword evidence="6" id="KW-0472">Membrane</keyword>
<keyword evidence="5" id="KW-1133">Transmembrane helix</keyword>
<evidence type="ECO:0000256" key="2">
    <source>
        <dbReference type="ARBA" id="ARBA00022475"/>
    </source>
</evidence>
<reference evidence="12" key="1">
    <citation type="submission" date="2018-07" db="EMBL/GenBank/DDBJ databases">
        <title>Comparative genomics of catfishes provides insights into carnivory and benthic adaptation.</title>
        <authorList>
            <person name="Zhang Y."/>
            <person name="Wang D."/>
            <person name="Peng Z."/>
            <person name="Zheng S."/>
            <person name="Shao F."/>
            <person name="Tao W."/>
        </authorList>
    </citation>
    <scope>NUCLEOTIDE SEQUENCE</scope>
    <source>
        <strain evidence="12">Chongqing</strain>
    </source>
</reference>
<dbReference type="GO" id="GO:0031295">
    <property type="term" value="P:T cell costimulation"/>
    <property type="evidence" value="ECO:0007669"/>
    <property type="project" value="TreeGrafter"/>
</dbReference>
<evidence type="ECO:0000256" key="9">
    <source>
        <dbReference type="ARBA" id="ARBA00023180"/>
    </source>
</evidence>
<dbReference type="GO" id="GO:0007166">
    <property type="term" value="P:cell surface receptor signaling pathway"/>
    <property type="evidence" value="ECO:0007669"/>
    <property type="project" value="TreeGrafter"/>
</dbReference>
<name>A0AAD5FHE2_SILAS</name>
<dbReference type="InterPro" id="IPR003598">
    <property type="entry name" value="Ig_sub2"/>
</dbReference>
<dbReference type="Gene3D" id="2.60.40.10">
    <property type="entry name" value="Immunoglobulins"/>
    <property type="match status" value="2"/>
</dbReference>
<dbReference type="AlphaFoldDB" id="A0AAD5FHE2"/>
<evidence type="ECO:0000259" key="11">
    <source>
        <dbReference type="PROSITE" id="PS50835"/>
    </source>
</evidence>
<keyword evidence="13" id="KW-1185">Reference proteome</keyword>
<dbReference type="InterPro" id="IPR013783">
    <property type="entry name" value="Ig-like_fold"/>
</dbReference>
<dbReference type="SMART" id="SM00409">
    <property type="entry name" value="IG"/>
    <property type="match status" value="2"/>
</dbReference>
<dbReference type="InterPro" id="IPR003599">
    <property type="entry name" value="Ig_sub"/>
</dbReference>
<dbReference type="InterPro" id="IPR013106">
    <property type="entry name" value="Ig_V-set"/>
</dbReference>
<dbReference type="SMART" id="SM00408">
    <property type="entry name" value="IGc2"/>
    <property type="match status" value="2"/>
</dbReference>
<evidence type="ECO:0000313" key="13">
    <source>
        <dbReference type="Proteomes" id="UP001205998"/>
    </source>
</evidence>
<dbReference type="SUPFAM" id="SSF48726">
    <property type="entry name" value="Immunoglobulin"/>
    <property type="match status" value="2"/>
</dbReference>
<dbReference type="PANTHER" id="PTHR25466:SF14">
    <property type="entry name" value="BUTYROPHILIN SUBFAMILY 2 MEMBER A2-LIKE-RELATED"/>
    <property type="match status" value="1"/>
</dbReference>
<dbReference type="InterPro" id="IPR036179">
    <property type="entry name" value="Ig-like_dom_sf"/>
</dbReference>
<evidence type="ECO:0000256" key="3">
    <source>
        <dbReference type="ARBA" id="ARBA00022692"/>
    </source>
</evidence>
<gene>
    <name evidence="12" type="ORF">C0J50_23258</name>
</gene>
<dbReference type="GO" id="GO:0042102">
    <property type="term" value="P:positive regulation of T cell proliferation"/>
    <property type="evidence" value="ECO:0007669"/>
    <property type="project" value="TreeGrafter"/>
</dbReference>
<keyword evidence="8" id="KW-0675">Receptor</keyword>
<evidence type="ECO:0000313" key="12">
    <source>
        <dbReference type="EMBL" id="KAI5617005.1"/>
    </source>
</evidence>
<keyword evidence="3" id="KW-0812">Transmembrane</keyword>
<evidence type="ECO:0000256" key="4">
    <source>
        <dbReference type="ARBA" id="ARBA00022729"/>
    </source>
</evidence>
<protein>
    <recommendedName>
        <fullName evidence="11">Ig-like domain-containing protein</fullName>
    </recommendedName>
</protein>
<dbReference type="PANTHER" id="PTHR25466">
    <property type="entry name" value="T-LYMPHOCYTE ACTIVATION ANTIGEN"/>
    <property type="match status" value="1"/>
</dbReference>
<feature type="domain" description="Ig-like" evidence="11">
    <location>
        <begin position="240"/>
        <end position="325"/>
    </location>
</feature>
<keyword evidence="7" id="KW-1015">Disulfide bond</keyword>